<dbReference type="InterPro" id="IPR023213">
    <property type="entry name" value="CAT-like_dom_sf"/>
</dbReference>
<proteinExistence type="inferred from homology"/>
<organism evidence="3 4">
    <name type="scientific">Blastocystis sp. subtype 1 (strain ATCC 50177 / NandII)</name>
    <dbReference type="NCBI Taxonomy" id="478820"/>
    <lineage>
        <taxon>Eukaryota</taxon>
        <taxon>Sar</taxon>
        <taxon>Stramenopiles</taxon>
        <taxon>Bigyra</taxon>
        <taxon>Opalozoa</taxon>
        <taxon>Opalinata</taxon>
        <taxon>Blastocystidae</taxon>
        <taxon>Blastocystis</taxon>
    </lineage>
</organism>
<comment type="similarity">
    <text evidence="1">Belongs to the 2-oxoacid dehydrogenase family.</text>
</comment>
<dbReference type="Gene3D" id="4.10.320.10">
    <property type="entry name" value="E3-binding domain"/>
    <property type="match status" value="1"/>
</dbReference>
<dbReference type="AlphaFoldDB" id="A0A196SHM9"/>
<dbReference type="OrthoDB" id="202158at2759"/>
<keyword evidence="4" id="KW-1185">Reference proteome</keyword>
<keyword evidence="3" id="KW-0670">Pyruvate</keyword>
<evidence type="ECO:0000259" key="2">
    <source>
        <dbReference type="PROSITE" id="PS51826"/>
    </source>
</evidence>
<dbReference type="SUPFAM" id="SSF47005">
    <property type="entry name" value="Peripheral subunit-binding domain of 2-oxo acid dehydrogenase complex"/>
    <property type="match status" value="1"/>
</dbReference>
<dbReference type="STRING" id="478820.A0A196SHM9"/>
<sequence>MLASKLARSVVNPKGAALLRHYCSDYTKHFLMPSAARLVALNHLDASNIVGTGLGGRIMRYDVVAFMEKKQSPKKAAKAAIPKPATPVAQQANFVDEAVDGEKESRMQFDQQVKREIPHAYLSEEVDMKRLNAFISKVNAVVNPTDVAVKAACNALCRQQPLQSVAVNVCVSAGWNDALSFTIPEVQKKSLLAIHEAIEAGKKTGKSMPLSGAITVCSLENVMSGGGILSSQQEVGTITLGSPYSTVRVSEDGEDKIERCVMEKVHFAYNALKLDEISGNEVMSAFKSFMENPEFLME</sequence>
<evidence type="ECO:0000256" key="1">
    <source>
        <dbReference type="ARBA" id="ARBA00007317"/>
    </source>
</evidence>
<keyword evidence="3" id="KW-0808">Transferase</keyword>
<protein>
    <submittedName>
        <fullName evidence="3">Dihydrolipoyllysine-residue acetyltransferase component of pyruvate dehydrogenase complex (E2)</fullName>
    </submittedName>
</protein>
<dbReference type="EMBL" id="LXWW01000075">
    <property type="protein sequence ID" value="OAO16533.1"/>
    <property type="molecule type" value="Genomic_DNA"/>
</dbReference>
<gene>
    <name evidence="3" type="ORF">AV274_1708</name>
</gene>
<dbReference type="PROSITE" id="PS51826">
    <property type="entry name" value="PSBD"/>
    <property type="match status" value="1"/>
</dbReference>
<dbReference type="InterPro" id="IPR004167">
    <property type="entry name" value="PSBD"/>
</dbReference>
<dbReference type="InterPro" id="IPR036625">
    <property type="entry name" value="E3-bd_dom_sf"/>
</dbReference>
<feature type="domain" description="Peripheral subunit-binding (PSBD)" evidence="2">
    <location>
        <begin position="30"/>
        <end position="67"/>
    </location>
</feature>
<accession>A0A196SHM9</accession>
<dbReference type="GO" id="GO:0016746">
    <property type="term" value="F:acyltransferase activity"/>
    <property type="evidence" value="ECO:0007669"/>
    <property type="project" value="InterPro"/>
</dbReference>
<dbReference type="GO" id="GO:0045254">
    <property type="term" value="C:pyruvate dehydrogenase complex"/>
    <property type="evidence" value="ECO:0007669"/>
    <property type="project" value="InterPro"/>
</dbReference>
<dbReference type="GO" id="GO:0006086">
    <property type="term" value="P:pyruvate decarboxylation to acetyl-CoA"/>
    <property type="evidence" value="ECO:0007669"/>
    <property type="project" value="InterPro"/>
</dbReference>
<comment type="caution">
    <text evidence="3">The sequence shown here is derived from an EMBL/GenBank/DDBJ whole genome shotgun (WGS) entry which is preliminary data.</text>
</comment>
<dbReference type="Pfam" id="PF02817">
    <property type="entry name" value="E3_binding"/>
    <property type="match status" value="1"/>
</dbReference>
<evidence type="ECO:0000313" key="3">
    <source>
        <dbReference type="EMBL" id="OAO16533.1"/>
    </source>
</evidence>
<dbReference type="PANTHER" id="PTHR23151:SF90">
    <property type="entry name" value="DIHYDROLIPOYLLYSINE-RESIDUE ACETYLTRANSFERASE COMPONENT OF PYRUVATE DEHYDROGENASE COMPLEX, MITOCHONDRIAL-RELATED"/>
    <property type="match status" value="1"/>
</dbReference>
<dbReference type="PANTHER" id="PTHR23151">
    <property type="entry name" value="DIHYDROLIPOAMIDE ACETYL/SUCCINYL-TRANSFERASE-RELATED"/>
    <property type="match status" value="1"/>
</dbReference>
<dbReference type="SUPFAM" id="SSF52777">
    <property type="entry name" value="CoA-dependent acyltransferases"/>
    <property type="match status" value="1"/>
</dbReference>
<dbReference type="Proteomes" id="UP000078348">
    <property type="component" value="Unassembled WGS sequence"/>
</dbReference>
<name>A0A196SHM9_BLAHN</name>
<evidence type="ECO:0000313" key="4">
    <source>
        <dbReference type="Proteomes" id="UP000078348"/>
    </source>
</evidence>
<dbReference type="InterPro" id="IPR045257">
    <property type="entry name" value="E2/Pdx1"/>
</dbReference>
<reference evidence="3 4" key="1">
    <citation type="submission" date="2016-05" db="EMBL/GenBank/DDBJ databases">
        <title>Nuclear genome of Blastocystis sp. subtype 1 NandII.</title>
        <authorList>
            <person name="Gentekaki E."/>
            <person name="Curtis B."/>
            <person name="Stairs C."/>
            <person name="Eme L."/>
            <person name="Herman E."/>
            <person name="Klimes V."/>
            <person name="Arias M.C."/>
            <person name="Elias M."/>
            <person name="Hilliou F."/>
            <person name="Klute M."/>
            <person name="Malik S.-B."/>
            <person name="Pightling A."/>
            <person name="Rachubinski R."/>
            <person name="Salas D."/>
            <person name="Schlacht A."/>
            <person name="Suga H."/>
            <person name="Archibald J."/>
            <person name="Ball S.G."/>
            <person name="Clark G."/>
            <person name="Dacks J."/>
            <person name="Van Der Giezen M."/>
            <person name="Tsaousis A."/>
            <person name="Roger A."/>
        </authorList>
    </citation>
    <scope>NUCLEOTIDE SEQUENCE [LARGE SCALE GENOMIC DNA]</scope>
    <source>
        <strain evidence="4">ATCC 50177 / NandII</strain>
    </source>
</reference>
<dbReference type="Gene3D" id="3.30.559.10">
    <property type="entry name" value="Chloramphenicol acetyltransferase-like domain"/>
    <property type="match status" value="1"/>
</dbReference>